<comment type="caution">
    <text evidence="1">The sequence shown here is derived from an EMBL/GenBank/DDBJ whole genome shotgun (WGS) entry which is preliminary data.</text>
</comment>
<reference evidence="1 2" key="1">
    <citation type="submission" date="2024-05" db="EMBL/GenBank/DDBJ databases">
        <title>Genome sequencing and assembly of Indian major carp, Cirrhinus mrigala (Hamilton, 1822).</title>
        <authorList>
            <person name="Mohindra V."/>
            <person name="Chowdhury L.M."/>
            <person name="Lal K."/>
            <person name="Jena J.K."/>
        </authorList>
    </citation>
    <scope>NUCLEOTIDE SEQUENCE [LARGE SCALE GENOMIC DNA]</scope>
    <source>
        <strain evidence="1">CM1030</strain>
        <tissue evidence="1">Blood</tissue>
    </source>
</reference>
<accession>A0ABD0QJ31</accession>
<sequence>MALFKEVRALQMVPVELVRPMQSSVPARLALSRLELLEKLLEQLGTKDSGFTLDNVMR</sequence>
<gene>
    <name evidence="1" type="ORF">M9458_017720</name>
</gene>
<dbReference type="PANTHER" id="PTHR13371:SF0">
    <property type="entry name" value="CENTROSOMAL PROTEIN OF 104 KDA"/>
    <property type="match status" value="1"/>
</dbReference>
<keyword evidence="2" id="KW-1185">Reference proteome</keyword>
<evidence type="ECO:0000313" key="1">
    <source>
        <dbReference type="EMBL" id="KAL0186050.1"/>
    </source>
</evidence>
<evidence type="ECO:0000313" key="2">
    <source>
        <dbReference type="Proteomes" id="UP001529510"/>
    </source>
</evidence>
<name>A0ABD0QJ31_CIRMR</name>
<dbReference type="AlphaFoldDB" id="A0ABD0QJ31"/>
<feature type="non-terminal residue" evidence="1">
    <location>
        <position position="58"/>
    </location>
</feature>
<dbReference type="Proteomes" id="UP001529510">
    <property type="component" value="Unassembled WGS sequence"/>
</dbReference>
<dbReference type="PANTHER" id="PTHR13371">
    <property type="entry name" value="GLYCINE-, GLUTAMATE-, THIENYLCYCLOHEXYLPIPERIDINE-BINDING PROTEIN"/>
    <property type="match status" value="1"/>
</dbReference>
<dbReference type="InterPro" id="IPR052607">
    <property type="entry name" value="CEP104-like"/>
</dbReference>
<organism evidence="1 2">
    <name type="scientific">Cirrhinus mrigala</name>
    <name type="common">Mrigala</name>
    <dbReference type="NCBI Taxonomy" id="683832"/>
    <lineage>
        <taxon>Eukaryota</taxon>
        <taxon>Metazoa</taxon>
        <taxon>Chordata</taxon>
        <taxon>Craniata</taxon>
        <taxon>Vertebrata</taxon>
        <taxon>Euteleostomi</taxon>
        <taxon>Actinopterygii</taxon>
        <taxon>Neopterygii</taxon>
        <taxon>Teleostei</taxon>
        <taxon>Ostariophysi</taxon>
        <taxon>Cypriniformes</taxon>
        <taxon>Cyprinidae</taxon>
        <taxon>Labeoninae</taxon>
        <taxon>Labeonini</taxon>
        <taxon>Cirrhinus</taxon>
    </lineage>
</organism>
<dbReference type="EMBL" id="JAMKFB020000008">
    <property type="protein sequence ID" value="KAL0186050.1"/>
    <property type="molecule type" value="Genomic_DNA"/>
</dbReference>
<protein>
    <submittedName>
        <fullName evidence="1">Uncharacterized protein</fullName>
    </submittedName>
</protein>
<dbReference type="Pfam" id="PF21040">
    <property type="entry name" value="CEP104-like_TOG"/>
    <property type="match status" value="1"/>
</dbReference>
<proteinExistence type="predicted"/>